<protein>
    <submittedName>
        <fullName evidence="1">Uncharacterized protein</fullName>
    </submittedName>
</protein>
<name>A0A183Q575_9TREM</name>
<evidence type="ECO:0000313" key="2">
    <source>
        <dbReference type="Proteomes" id="UP000269396"/>
    </source>
</evidence>
<organism evidence="1 2">
    <name type="scientific">Schistosoma mattheei</name>
    <dbReference type="NCBI Taxonomy" id="31246"/>
    <lineage>
        <taxon>Eukaryota</taxon>
        <taxon>Metazoa</taxon>
        <taxon>Spiralia</taxon>
        <taxon>Lophotrochozoa</taxon>
        <taxon>Platyhelminthes</taxon>
        <taxon>Trematoda</taxon>
        <taxon>Digenea</taxon>
        <taxon>Strigeidida</taxon>
        <taxon>Schistosomatoidea</taxon>
        <taxon>Schistosomatidae</taxon>
        <taxon>Schistosoma</taxon>
    </lineage>
</organism>
<keyword evidence="2" id="KW-1185">Reference proteome</keyword>
<dbReference type="Proteomes" id="UP000269396">
    <property type="component" value="Unassembled WGS sequence"/>
</dbReference>
<proteinExistence type="predicted"/>
<accession>A0A183Q575</accession>
<sequence>MMSSHLIDYHKQVQLIYCRFHHRYHHHHHHQ</sequence>
<reference evidence="1 2" key="1">
    <citation type="submission" date="2018-11" db="EMBL/GenBank/DDBJ databases">
        <authorList>
            <consortium name="Pathogen Informatics"/>
        </authorList>
    </citation>
    <scope>NUCLEOTIDE SEQUENCE [LARGE SCALE GENOMIC DNA]</scope>
    <source>
        <strain>Denwood</strain>
        <strain evidence="2">Zambia</strain>
    </source>
</reference>
<gene>
    <name evidence="1" type="ORF">SMTD_LOCUS21760</name>
</gene>
<evidence type="ECO:0000313" key="1">
    <source>
        <dbReference type="EMBL" id="VDP85610.1"/>
    </source>
</evidence>
<dbReference type="EMBL" id="UZAL01048446">
    <property type="protein sequence ID" value="VDP85610.1"/>
    <property type="molecule type" value="Genomic_DNA"/>
</dbReference>
<dbReference type="AlphaFoldDB" id="A0A183Q575"/>